<sequence length="147" mass="16378">MDRAHRAAFAHTGELADFHADPVEPRLHCRDRRSRRRPPLDRAARLERRLADAERLERGPRLTVRSSRSHRSASSRAEAAQGIAIRARARTRAAPQERLAVVSMHSGGATLPLSEERGPGVTRARKLRRLFCGSVAAEPLRARRSGV</sequence>
<reference evidence="2" key="1">
    <citation type="submission" date="2020-02" db="EMBL/GenBank/DDBJ databases">
        <authorList>
            <person name="Meier V. D."/>
        </authorList>
    </citation>
    <scope>NUCLEOTIDE SEQUENCE</scope>
    <source>
        <strain evidence="2">AVDCRST_MAG17</strain>
    </source>
</reference>
<protein>
    <submittedName>
        <fullName evidence="2">Uncharacterized protein</fullName>
    </submittedName>
</protein>
<dbReference type="EMBL" id="CADCVV010000053">
    <property type="protein sequence ID" value="CAA9489912.1"/>
    <property type="molecule type" value="Genomic_DNA"/>
</dbReference>
<dbReference type="AlphaFoldDB" id="A0A6J4S9W0"/>
<proteinExistence type="predicted"/>
<feature type="region of interest" description="Disordered" evidence="1">
    <location>
        <begin position="29"/>
        <end position="94"/>
    </location>
</feature>
<evidence type="ECO:0000313" key="2">
    <source>
        <dbReference type="EMBL" id="CAA9489912.1"/>
    </source>
</evidence>
<name>A0A6J4S9W0_9ACTN</name>
<organism evidence="2">
    <name type="scientific">uncultured Solirubrobacterales bacterium</name>
    <dbReference type="NCBI Taxonomy" id="768556"/>
    <lineage>
        <taxon>Bacteria</taxon>
        <taxon>Bacillati</taxon>
        <taxon>Actinomycetota</taxon>
        <taxon>Thermoleophilia</taxon>
        <taxon>Solirubrobacterales</taxon>
        <taxon>environmental samples</taxon>
    </lineage>
</organism>
<gene>
    <name evidence="2" type="ORF">AVDCRST_MAG17-714</name>
</gene>
<evidence type="ECO:0000256" key="1">
    <source>
        <dbReference type="SAM" id="MobiDB-lite"/>
    </source>
</evidence>
<feature type="compositionally biased region" description="Low complexity" evidence="1">
    <location>
        <begin position="74"/>
        <end position="94"/>
    </location>
</feature>
<accession>A0A6J4S9W0</accession>
<feature type="compositionally biased region" description="Basic and acidic residues" evidence="1">
    <location>
        <begin position="38"/>
        <end position="60"/>
    </location>
</feature>